<dbReference type="AlphaFoldDB" id="A0AAV9HVL0"/>
<dbReference type="EMBL" id="MU864958">
    <property type="protein sequence ID" value="KAK4463522.1"/>
    <property type="molecule type" value="Genomic_DNA"/>
</dbReference>
<evidence type="ECO:0008006" key="3">
    <source>
        <dbReference type="Google" id="ProtNLM"/>
    </source>
</evidence>
<name>A0AAV9HVL0_9PEZI</name>
<sequence>LPKSVLVRLLEMLDPVSVECLRRTGRIFLQIFDLCHHWPTRTMYPWSVPKLVMTELQLQTLKQLLEKDAYCSGCWESLGAADRYQRVARTVSTYLHCSGCQRDHPACLFTPIQRRAEKEIRLCVGHTGHVRLCQHQVLTWGQVMFAQRHCPEGAILEKCRHRAHAEPCEFLPHGGLRPAARLTPNETGPGVISLSWTAHVKLAASASGGEQRQVTASSLMNHFAKLRTMQARFICPELEPGRVVELRLFDPNNCDCVRHVELENL</sequence>
<feature type="non-terminal residue" evidence="1">
    <location>
        <position position="1"/>
    </location>
</feature>
<protein>
    <recommendedName>
        <fullName evidence="3">F-box domain-containing protein</fullName>
    </recommendedName>
</protein>
<dbReference type="Proteomes" id="UP001321749">
    <property type="component" value="Unassembled WGS sequence"/>
</dbReference>
<feature type="non-terminal residue" evidence="1">
    <location>
        <position position="265"/>
    </location>
</feature>
<reference evidence="1" key="2">
    <citation type="submission" date="2023-06" db="EMBL/GenBank/DDBJ databases">
        <authorList>
            <consortium name="Lawrence Berkeley National Laboratory"/>
            <person name="Mondo S.J."/>
            <person name="Hensen N."/>
            <person name="Bonometti L."/>
            <person name="Westerberg I."/>
            <person name="Brannstrom I.O."/>
            <person name="Guillou S."/>
            <person name="Cros-Aarteil S."/>
            <person name="Calhoun S."/>
            <person name="Haridas S."/>
            <person name="Kuo A."/>
            <person name="Pangilinan J."/>
            <person name="Riley R."/>
            <person name="Labutti K."/>
            <person name="Andreopoulos B."/>
            <person name="Lipzen A."/>
            <person name="Chen C."/>
            <person name="Yanf M."/>
            <person name="Daum C."/>
            <person name="Ng V."/>
            <person name="Clum A."/>
            <person name="Steindorff A."/>
            <person name="Ohm R."/>
            <person name="Martin F."/>
            <person name="Silar P."/>
            <person name="Natvig D."/>
            <person name="Lalanne C."/>
            <person name="Gautier V."/>
            <person name="Ament-Velasquez S.L."/>
            <person name="Kruys A."/>
            <person name="Hutchinson M.I."/>
            <person name="Powell A.J."/>
            <person name="Barry K."/>
            <person name="Miller A.N."/>
            <person name="Grigoriev I.V."/>
            <person name="Debuchy R."/>
            <person name="Gladieux P."/>
            <person name="Thoren M.H."/>
            <person name="Johannesson H."/>
        </authorList>
    </citation>
    <scope>NUCLEOTIDE SEQUENCE</scope>
    <source>
        <strain evidence="1">PSN324</strain>
    </source>
</reference>
<accession>A0AAV9HVL0</accession>
<reference evidence="1" key="1">
    <citation type="journal article" date="2023" name="Mol. Phylogenet. Evol.">
        <title>Genome-scale phylogeny and comparative genomics of the fungal order Sordariales.</title>
        <authorList>
            <person name="Hensen N."/>
            <person name="Bonometti L."/>
            <person name="Westerberg I."/>
            <person name="Brannstrom I.O."/>
            <person name="Guillou S."/>
            <person name="Cros-Aarteil S."/>
            <person name="Calhoun S."/>
            <person name="Haridas S."/>
            <person name="Kuo A."/>
            <person name="Mondo S."/>
            <person name="Pangilinan J."/>
            <person name="Riley R."/>
            <person name="LaButti K."/>
            <person name="Andreopoulos B."/>
            <person name="Lipzen A."/>
            <person name="Chen C."/>
            <person name="Yan M."/>
            <person name="Daum C."/>
            <person name="Ng V."/>
            <person name="Clum A."/>
            <person name="Steindorff A."/>
            <person name="Ohm R.A."/>
            <person name="Martin F."/>
            <person name="Silar P."/>
            <person name="Natvig D.O."/>
            <person name="Lalanne C."/>
            <person name="Gautier V."/>
            <person name="Ament-Velasquez S.L."/>
            <person name="Kruys A."/>
            <person name="Hutchinson M.I."/>
            <person name="Powell A.J."/>
            <person name="Barry K."/>
            <person name="Miller A.N."/>
            <person name="Grigoriev I.V."/>
            <person name="Debuchy R."/>
            <person name="Gladieux P."/>
            <person name="Hiltunen Thoren M."/>
            <person name="Johannesson H."/>
        </authorList>
    </citation>
    <scope>NUCLEOTIDE SEQUENCE</scope>
    <source>
        <strain evidence="1">PSN324</strain>
    </source>
</reference>
<keyword evidence="2" id="KW-1185">Reference proteome</keyword>
<gene>
    <name evidence="1" type="ORF">QBC42DRAFT_148397</name>
</gene>
<comment type="caution">
    <text evidence="1">The sequence shown here is derived from an EMBL/GenBank/DDBJ whole genome shotgun (WGS) entry which is preliminary data.</text>
</comment>
<proteinExistence type="predicted"/>
<organism evidence="1 2">
    <name type="scientific">Cladorrhinum samala</name>
    <dbReference type="NCBI Taxonomy" id="585594"/>
    <lineage>
        <taxon>Eukaryota</taxon>
        <taxon>Fungi</taxon>
        <taxon>Dikarya</taxon>
        <taxon>Ascomycota</taxon>
        <taxon>Pezizomycotina</taxon>
        <taxon>Sordariomycetes</taxon>
        <taxon>Sordariomycetidae</taxon>
        <taxon>Sordariales</taxon>
        <taxon>Podosporaceae</taxon>
        <taxon>Cladorrhinum</taxon>
    </lineage>
</organism>
<evidence type="ECO:0000313" key="2">
    <source>
        <dbReference type="Proteomes" id="UP001321749"/>
    </source>
</evidence>
<evidence type="ECO:0000313" key="1">
    <source>
        <dbReference type="EMBL" id="KAK4463522.1"/>
    </source>
</evidence>